<dbReference type="EMBL" id="PKPP01003662">
    <property type="protein sequence ID" value="PWA68310.1"/>
    <property type="molecule type" value="Genomic_DNA"/>
</dbReference>
<organism evidence="2 3">
    <name type="scientific">Artemisia annua</name>
    <name type="common">Sweet wormwood</name>
    <dbReference type="NCBI Taxonomy" id="35608"/>
    <lineage>
        <taxon>Eukaryota</taxon>
        <taxon>Viridiplantae</taxon>
        <taxon>Streptophyta</taxon>
        <taxon>Embryophyta</taxon>
        <taxon>Tracheophyta</taxon>
        <taxon>Spermatophyta</taxon>
        <taxon>Magnoliopsida</taxon>
        <taxon>eudicotyledons</taxon>
        <taxon>Gunneridae</taxon>
        <taxon>Pentapetalae</taxon>
        <taxon>asterids</taxon>
        <taxon>campanulids</taxon>
        <taxon>Asterales</taxon>
        <taxon>Asteraceae</taxon>
        <taxon>Asteroideae</taxon>
        <taxon>Anthemideae</taxon>
        <taxon>Artemisiinae</taxon>
        <taxon>Artemisia</taxon>
    </lineage>
</organism>
<feature type="signal peptide" evidence="1">
    <location>
        <begin position="1"/>
        <end position="20"/>
    </location>
</feature>
<evidence type="ECO:0008006" key="4">
    <source>
        <dbReference type="Google" id="ProtNLM"/>
    </source>
</evidence>
<evidence type="ECO:0000313" key="3">
    <source>
        <dbReference type="Proteomes" id="UP000245207"/>
    </source>
</evidence>
<dbReference type="PANTHER" id="PTHR33116">
    <property type="entry name" value="REVERSE TRANSCRIPTASE ZINC-BINDING DOMAIN-CONTAINING PROTEIN-RELATED-RELATED"/>
    <property type="match status" value="1"/>
</dbReference>
<protein>
    <recommendedName>
        <fullName evidence="4">RNA-directed DNA polymerase, eukaryota, Reverse transcriptase zinc-binding domain protein</fullName>
    </recommendedName>
</protein>
<name>A0A2U1N470_ARTAN</name>
<evidence type="ECO:0000313" key="2">
    <source>
        <dbReference type="EMBL" id="PWA68310.1"/>
    </source>
</evidence>
<dbReference type="OrthoDB" id="1743609at2759"/>
<keyword evidence="1" id="KW-0732">Signal</keyword>
<comment type="caution">
    <text evidence="2">The sequence shown here is derived from an EMBL/GenBank/DDBJ whole genome shotgun (WGS) entry which is preliminary data.</text>
</comment>
<dbReference type="AlphaFoldDB" id="A0A2U1N470"/>
<keyword evidence="3" id="KW-1185">Reference proteome</keyword>
<accession>A0A2U1N470</accession>
<evidence type="ECO:0000256" key="1">
    <source>
        <dbReference type="SAM" id="SignalP"/>
    </source>
</evidence>
<dbReference type="Proteomes" id="UP000245207">
    <property type="component" value="Unassembled WGS sequence"/>
</dbReference>
<sequence>MHMAFVLILLKADYTALVLTHKRAPSKIFHKLENIRSHFFWGFKDGSKGISWVKWSEVCSNKNVGGLGVGSLKALNFGLLGKWRWRFLNEQEALWRKVISVLYNNDDGFQNLIGAGLKKGIWDGIVSFSLAIDDMGLAFSPLFIKKVSNGDSIWFWEDFWVAPVLCLKLRSRDYMLWKLIKNIWLKIEMSSGSGMSSRNWRSQPRGHALDEINSICTLLNGAQIIVGSPDTWFWNYDSKGMFSVKRLASLINNHIHYDDYSIPHHTWFPWVPIKVNLCI</sequence>
<proteinExistence type="predicted"/>
<gene>
    <name evidence="2" type="ORF">CTI12_AA307400</name>
</gene>
<reference evidence="2 3" key="1">
    <citation type="journal article" date="2018" name="Mol. Plant">
        <title>The genome of Artemisia annua provides insight into the evolution of Asteraceae family and artemisinin biosynthesis.</title>
        <authorList>
            <person name="Shen Q."/>
            <person name="Zhang L."/>
            <person name="Liao Z."/>
            <person name="Wang S."/>
            <person name="Yan T."/>
            <person name="Shi P."/>
            <person name="Liu M."/>
            <person name="Fu X."/>
            <person name="Pan Q."/>
            <person name="Wang Y."/>
            <person name="Lv Z."/>
            <person name="Lu X."/>
            <person name="Zhang F."/>
            <person name="Jiang W."/>
            <person name="Ma Y."/>
            <person name="Chen M."/>
            <person name="Hao X."/>
            <person name="Li L."/>
            <person name="Tang Y."/>
            <person name="Lv G."/>
            <person name="Zhou Y."/>
            <person name="Sun X."/>
            <person name="Brodelius P.E."/>
            <person name="Rose J.K.C."/>
            <person name="Tang K."/>
        </authorList>
    </citation>
    <scope>NUCLEOTIDE SEQUENCE [LARGE SCALE GENOMIC DNA]</scope>
    <source>
        <strain evidence="3">cv. Huhao1</strain>
        <tissue evidence="2">Leaf</tissue>
    </source>
</reference>
<feature type="chain" id="PRO_5015488306" description="RNA-directed DNA polymerase, eukaryota, Reverse transcriptase zinc-binding domain protein" evidence="1">
    <location>
        <begin position="21"/>
        <end position="279"/>
    </location>
</feature>